<dbReference type="KEGG" id="dmu:Desmu_0355"/>
<dbReference type="OrthoDB" id="11638at2157"/>
<dbReference type="GeneID" id="10153048"/>
<dbReference type="STRING" id="765177.Desmu_0355"/>
<reference evidence="5 6" key="2">
    <citation type="journal article" date="2011" name="Stand. Genomic Sci.">
        <title>Complete genome sequence of Desulfurococcus mucosus type strain (O7/1).</title>
        <authorList>
            <person name="Wirth R."/>
            <person name="Chertkov O."/>
            <person name="Held B."/>
            <person name="Lapidus A."/>
            <person name="Nolan M."/>
            <person name="Lucas S."/>
            <person name="Hammon N."/>
            <person name="Deshpande S."/>
            <person name="Cheng J.F."/>
            <person name="Tapia R."/>
            <person name="Han C."/>
            <person name="Goodwin L."/>
            <person name="Pitluck S."/>
            <person name="Liolios K."/>
            <person name="Ioanna P."/>
            <person name="Ivanova N."/>
            <person name="Mavromatis K."/>
            <person name="Mikhailova N."/>
            <person name="Pati A."/>
            <person name="Chen A."/>
            <person name="Palaniappan K."/>
            <person name="Land M."/>
            <person name="Hauser L."/>
            <person name="Chang Y.J."/>
            <person name="Jeffries C.D."/>
            <person name="Bilek Y."/>
            <person name="Hader T."/>
            <person name="Rohde M."/>
            <person name="Spring S."/>
            <person name="Sikorski J."/>
            <person name="Goker M."/>
            <person name="Woyke T."/>
            <person name="Bristow J."/>
            <person name="Eisen J.A."/>
            <person name="Markowitz V."/>
            <person name="Hugenholtz P."/>
            <person name="Kyrpides N.C."/>
            <person name="Klenk H.P."/>
        </authorList>
    </citation>
    <scope>NUCLEOTIDE SEQUENCE [LARGE SCALE GENOMIC DNA]</scope>
    <source>
        <strain evidence="6">ATCC 35584 / DSM 2162 / JCM 9187 / O7/1</strain>
    </source>
</reference>
<gene>
    <name evidence="5" type="ordered locus">Desmu_0355</name>
</gene>
<keyword evidence="3" id="KW-0269">Exonuclease</keyword>
<protein>
    <submittedName>
        <fullName evidence="5">Metallophosphoesterase</fullName>
    </submittedName>
</protein>
<evidence type="ECO:0000259" key="4">
    <source>
        <dbReference type="Pfam" id="PF00149"/>
    </source>
</evidence>
<dbReference type="EMBL" id="CP002363">
    <property type="protein sequence ID" value="ADV64674.1"/>
    <property type="molecule type" value="Genomic_DNA"/>
</dbReference>
<dbReference type="PANTHER" id="PTHR30337">
    <property type="entry name" value="COMPONENT OF ATP-DEPENDENT DSDNA EXONUCLEASE"/>
    <property type="match status" value="1"/>
</dbReference>
<evidence type="ECO:0000256" key="3">
    <source>
        <dbReference type="ARBA" id="ARBA00022839"/>
    </source>
</evidence>
<dbReference type="RefSeq" id="WP_013561896.1">
    <property type="nucleotide sequence ID" value="NC_014961.1"/>
</dbReference>
<dbReference type="Gene3D" id="3.60.21.10">
    <property type="match status" value="1"/>
</dbReference>
<dbReference type="InterPro" id="IPR004843">
    <property type="entry name" value="Calcineurin-like_PHP"/>
</dbReference>
<proteinExistence type="predicted"/>
<sequence length="426" mass="47797">MVFIHTGDLHLGCNLSEESALSKLYMDVLDEILENALEHRAPLLISGDFFDHYAVSYTLMIEVARRLRRLREAGVEVVAVQGNHDNARGGRGVLDLYSETGLIKLTRYEEREGYLVLHPLKAGGYVFYGVPGFRNQAESRYIKERRVRFTGVGEAGGAPIIVLAHVSVEFAGFKPSAYSEIYGDMDVLENELWSILPGGTRYVALGHVHIPIPFERKFKSNTAYPGAPIGMGINDLRDTARLSGKGVGRRILLVDVEGDIPSVEALELESAPRVFYEKTGFNSIEELKKYLEQAVKTHGDHHAFIIDVEELKTGEAGGLTPFIQELQQKHGKLVYIRLPGETGFEDFFTGVQPPPQATGLTLEDIEDMVLREQAGRLGLPVEKIREILRLLYEERGEKGRRYYQDLYEELKRALRESYSRGRNSGG</sequence>
<keyword evidence="1" id="KW-0540">Nuclease</keyword>
<feature type="domain" description="Calcineurin-like phosphoesterase" evidence="4">
    <location>
        <begin position="1"/>
        <end position="211"/>
    </location>
</feature>
<dbReference type="GO" id="GO:0004527">
    <property type="term" value="F:exonuclease activity"/>
    <property type="evidence" value="ECO:0007669"/>
    <property type="project" value="UniProtKB-KW"/>
</dbReference>
<keyword evidence="2" id="KW-0378">Hydrolase</keyword>
<dbReference type="Pfam" id="PF00149">
    <property type="entry name" value="Metallophos"/>
    <property type="match status" value="1"/>
</dbReference>
<dbReference type="eggNOG" id="arCOG00397">
    <property type="taxonomic scope" value="Archaea"/>
</dbReference>
<evidence type="ECO:0000256" key="2">
    <source>
        <dbReference type="ARBA" id="ARBA00022801"/>
    </source>
</evidence>
<reference evidence="6" key="1">
    <citation type="submission" date="2010-11" db="EMBL/GenBank/DDBJ databases">
        <title>The complete genome of Desulfurococcus mucosus DSM 2162.</title>
        <authorList>
            <consortium name="US DOE Joint Genome Institute (JGI-PGF)"/>
            <person name="Lucas S."/>
            <person name="Copeland A."/>
            <person name="Lapidus A."/>
            <person name="Bruce D."/>
            <person name="Goodwin L."/>
            <person name="Pitluck S."/>
            <person name="Kyrpides N."/>
            <person name="Mavromatis K."/>
            <person name="Pagani I."/>
            <person name="Ivanova N."/>
            <person name="Ovchinnikova G."/>
            <person name="Chertkov O."/>
            <person name="Held B."/>
            <person name="Brettin T."/>
            <person name="Detter J.C."/>
            <person name="Tapia R."/>
            <person name="Han C."/>
            <person name="Land M."/>
            <person name="Hauser L."/>
            <person name="Markowitz V."/>
            <person name="Cheng J.-F."/>
            <person name="Hugenholtz P."/>
            <person name="Woyke T."/>
            <person name="Wu D."/>
            <person name="Wirth R."/>
            <person name="Bilek Y."/>
            <person name="Hader T."/>
            <person name="Klenk H.-P."/>
            <person name="Eisen J.A."/>
        </authorList>
    </citation>
    <scope>NUCLEOTIDE SEQUENCE [LARGE SCALE GENOMIC DNA]</scope>
    <source>
        <strain evidence="6">ATCC 35584 / DSM 2162 / JCM 9187 / O7/1</strain>
    </source>
</reference>
<dbReference type="InterPro" id="IPR050535">
    <property type="entry name" value="DNA_Repair-Maintenance_Comp"/>
</dbReference>
<evidence type="ECO:0000313" key="6">
    <source>
        <dbReference type="Proteomes" id="UP000001068"/>
    </source>
</evidence>
<dbReference type="HOGENOM" id="CLU_643415_0_0_2"/>
<keyword evidence="6" id="KW-1185">Reference proteome</keyword>
<dbReference type="InterPro" id="IPR041796">
    <property type="entry name" value="Mre11_N"/>
</dbReference>
<name>E8R848_DESM0</name>
<evidence type="ECO:0000256" key="1">
    <source>
        <dbReference type="ARBA" id="ARBA00022722"/>
    </source>
</evidence>
<dbReference type="PANTHER" id="PTHR30337:SF0">
    <property type="entry name" value="NUCLEASE SBCCD SUBUNIT D"/>
    <property type="match status" value="1"/>
</dbReference>
<accession>E8R848</accession>
<dbReference type="Proteomes" id="UP000001068">
    <property type="component" value="Chromosome"/>
</dbReference>
<dbReference type="AlphaFoldDB" id="E8R848"/>
<evidence type="ECO:0000313" key="5">
    <source>
        <dbReference type="EMBL" id="ADV64674.1"/>
    </source>
</evidence>
<dbReference type="CDD" id="cd00840">
    <property type="entry name" value="MPP_Mre11_N"/>
    <property type="match status" value="1"/>
</dbReference>
<dbReference type="InterPro" id="IPR029052">
    <property type="entry name" value="Metallo-depent_PP-like"/>
</dbReference>
<dbReference type="SUPFAM" id="SSF56300">
    <property type="entry name" value="Metallo-dependent phosphatases"/>
    <property type="match status" value="1"/>
</dbReference>
<organism evidence="5 6">
    <name type="scientific">Desulfurococcus mucosus (strain ATCC 35584 / DSM 2162 / JCM 9187 / O7/1)</name>
    <dbReference type="NCBI Taxonomy" id="765177"/>
    <lineage>
        <taxon>Archaea</taxon>
        <taxon>Thermoproteota</taxon>
        <taxon>Thermoprotei</taxon>
        <taxon>Desulfurococcales</taxon>
        <taxon>Desulfurococcaceae</taxon>
        <taxon>Desulfurococcus</taxon>
    </lineage>
</organism>